<name>A0A221ST44_9DEIO</name>
<dbReference type="SUPFAM" id="SSF51735">
    <property type="entry name" value="NAD(P)-binding Rossmann-fold domains"/>
    <property type="match status" value="1"/>
</dbReference>
<dbReference type="RefSeq" id="WP_027463579.1">
    <property type="nucleotide sequence ID" value="NZ_CP021081.1"/>
</dbReference>
<dbReference type="Pfam" id="PF01370">
    <property type="entry name" value="Epimerase"/>
    <property type="match status" value="1"/>
</dbReference>
<dbReference type="InterPro" id="IPR051783">
    <property type="entry name" value="NAD(P)-dependent_oxidoreduct"/>
</dbReference>
<dbReference type="InterPro" id="IPR001509">
    <property type="entry name" value="Epimerase_deHydtase"/>
</dbReference>
<feature type="domain" description="NAD-dependent epimerase/dehydratase" evidence="1">
    <location>
        <begin position="3"/>
        <end position="175"/>
    </location>
</feature>
<dbReference type="GO" id="GO:0004029">
    <property type="term" value="F:aldehyde dehydrogenase (NAD+) activity"/>
    <property type="evidence" value="ECO:0007669"/>
    <property type="project" value="TreeGrafter"/>
</dbReference>
<gene>
    <name evidence="2" type="ORF">DFI_01150</name>
</gene>
<sequence>MKVLILGGTGMLGYPTALEFLRGGHEVHSVSSRPARIDAEFDKGVHQHALNLSDASDEDLLAVLRGMDVLIYALGPDDRVTPPAPALTYFRRELADRTARLLTLARQAGVRKAVVFGSYFATFDRLQPAWGLAARHPYVQARVEQARRAIQAGQEPGAAPRMDVVILEIPYVFGVTPGREPFWKAVLFDRVRGGRVALYPKGGSVVMTTTQLAQAAVGAALHGPHGAHYPVGDVNMTWTDLIGLIRSELGVPPRVLHVPEFLTRLNLQAEGRRHRAQGQESGLNPDTLAADIMYRALYPDVQESRRVLGYASGGVQEAIRQTVRASYPTRS</sequence>
<dbReference type="PANTHER" id="PTHR48079">
    <property type="entry name" value="PROTEIN YEEZ"/>
    <property type="match status" value="1"/>
</dbReference>
<dbReference type="AlphaFoldDB" id="A0A221ST44"/>
<proteinExistence type="predicted"/>
<evidence type="ECO:0000259" key="1">
    <source>
        <dbReference type="Pfam" id="PF01370"/>
    </source>
</evidence>
<evidence type="ECO:0000313" key="2">
    <source>
        <dbReference type="EMBL" id="ASN79800.1"/>
    </source>
</evidence>
<evidence type="ECO:0000313" key="3">
    <source>
        <dbReference type="Proteomes" id="UP000259030"/>
    </source>
</evidence>
<keyword evidence="3" id="KW-1185">Reference proteome</keyword>
<organism evidence="2 3">
    <name type="scientific">Deinococcus ficus</name>
    <dbReference type="NCBI Taxonomy" id="317577"/>
    <lineage>
        <taxon>Bacteria</taxon>
        <taxon>Thermotogati</taxon>
        <taxon>Deinococcota</taxon>
        <taxon>Deinococci</taxon>
        <taxon>Deinococcales</taxon>
        <taxon>Deinococcaceae</taxon>
        <taxon>Deinococcus</taxon>
    </lineage>
</organism>
<accession>A0A221ST44</accession>
<dbReference type="PANTHER" id="PTHR48079:SF6">
    <property type="entry name" value="NAD(P)-BINDING DOMAIN-CONTAINING PROTEIN-RELATED"/>
    <property type="match status" value="1"/>
</dbReference>
<dbReference type="STRING" id="317577.GCA_000419625_00918"/>
<dbReference type="Gene3D" id="3.40.50.720">
    <property type="entry name" value="NAD(P)-binding Rossmann-like Domain"/>
    <property type="match status" value="1"/>
</dbReference>
<dbReference type="GO" id="GO:0005737">
    <property type="term" value="C:cytoplasm"/>
    <property type="evidence" value="ECO:0007669"/>
    <property type="project" value="TreeGrafter"/>
</dbReference>
<dbReference type="InterPro" id="IPR036291">
    <property type="entry name" value="NAD(P)-bd_dom_sf"/>
</dbReference>
<dbReference type="EMBL" id="CP021081">
    <property type="protein sequence ID" value="ASN79800.1"/>
    <property type="molecule type" value="Genomic_DNA"/>
</dbReference>
<dbReference type="KEGG" id="dfc:DFI_01150"/>
<protein>
    <recommendedName>
        <fullName evidence="1">NAD-dependent epimerase/dehydratase domain-containing protein</fullName>
    </recommendedName>
</protein>
<dbReference type="Proteomes" id="UP000259030">
    <property type="component" value="Chromosome"/>
</dbReference>
<reference evidence="2 3" key="1">
    <citation type="submission" date="2017-05" db="EMBL/GenBank/DDBJ databases">
        <title>The complete genome sequence of Deinococcus ficus isolated from the rhizosphere of the Ficus religiosa L. in Taiwan.</title>
        <authorList>
            <person name="Wu K.-M."/>
            <person name="Liao T.-L."/>
            <person name="Liu Y.-M."/>
            <person name="Young C.-C."/>
            <person name="Tsai S.-F."/>
        </authorList>
    </citation>
    <scope>NUCLEOTIDE SEQUENCE [LARGE SCALE GENOMIC DNA]</scope>
    <source>
        <strain evidence="2 3">CC-FR2-10</strain>
    </source>
</reference>